<sequence length="174" mass="20720">MDSKKKESGYHWSAFIVLPLIIVVIFYVVLIYPFVWVNRDVQKRENLVNNYVNDHINEDYIVIEESKLRYLIESDNNKMVVILENEGFLFSDYKVVDFYPYNGLNSLQQKIAKEVSKKYNLNLSYEEVHKSLINQRPTKSSFDNKLLFDVEVHENHYIVETDRDGEILNIAYRK</sequence>
<name>A0A9X2DSF0_9BACI</name>
<keyword evidence="1" id="KW-0472">Membrane</keyword>
<organism evidence="2 3">
    <name type="scientific">Halalkalibacter oceani</name>
    <dbReference type="NCBI Taxonomy" id="1653776"/>
    <lineage>
        <taxon>Bacteria</taxon>
        <taxon>Bacillati</taxon>
        <taxon>Bacillota</taxon>
        <taxon>Bacilli</taxon>
        <taxon>Bacillales</taxon>
        <taxon>Bacillaceae</taxon>
        <taxon>Halalkalibacter</taxon>
    </lineage>
</organism>
<dbReference type="AlphaFoldDB" id="A0A9X2DSF0"/>
<reference evidence="2" key="1">
    <citation type="submission" date="2022-05" db="EMBL/GenBank/DDBJ databases">
        <title>Comparative Genomics of Spacecraft Associated Microbes.</title>
        <authorList>
            <person name="Tran M.T."/>
            <person name="Wright A."/>
            <person name="Seuylemezian A."/>
            <person name="Eisen J."/>
            <person name="Coil D."/>
        </authorList>
    </citation>
    <scope>NUCLEOTIDE SEQUENCE</scope>
    <source>
        <strain evidence="2">214.1.1</strain>
    </source>
</reference>
<keyword evidence="3" id="KW-1185">Reference proteome</keyword>
<evidence type="ECO:0000256" key="1">
    <source>
        <dbReference type="SAM" id="Phobius"/>
    </source>
</evidence>
<keyword evidence="1" id="KW-0812">Transmembrane</keyword>
<comment type="caution">
    <text evidence="2">The sequence shown here is derived from an EMBL/GenBank/DDBJ whole genome shotgun (WGS) entry which is preliminary data.</text>
</comment>
<dbReference type="EMBL" id="JAMBOL010000033">
    <property type="protein sequence ID" value="MCM3716261.1"/>
    <property type="molecule type" value="Genomic_DNA"/>
</dbReference>
<accession>A0A9X2DSF0</accession>
<evidence type="ECO:0000313" key="3">
    <source>
        <dbReference type="Proteomes" id="UP001139179"/>
    </source>
</evidence>
<dbReference type="Proteomes" id="UP001139179">
    <property type="component" value="Unassembled WGS sequence"/>
</dbReference>
<proteinExistence type="predicted"/>
<feature type="transmembrane region" description="Helical" evidence="1">
    <location>
        <begin position="12"/>
        <end position="35"/>
    </location>
</feature>
<keyword evidence="1" id="KW-1133">Transmembrane helix</keyword>
<evidence type="ECO:0000313" key="2">
    <source>
        <dbReference type="EMBL" id="MCM3716261.1"/>
    </source>
</evidence>
<dbReference type="RefSeq" id="WP_251224932.1">
    <property type="nucleotide sequence ID" value="NZ_JAMBOL010000033.1"/>
</dbReference>
<gene>
    <name evidence="2" type="ORF">M3202_19645</name>
</gene>
<protein>
    <submittedName>
        <fullName evidence="2">Uncharacterized protein</fullName>
    </submittedName>
</protein>